<keyword evidence="2" id="KW-1185">Reference proteome</keyword>
<protein>
    <submittedName>
        <fullName evidence="1">Uncharacterized protein</fullName>
    </submittedName>
</protein>
<sequence>MYIFCYTPFYWIVTLKRNGRWVHGLQRSTNEAEEVITDGFERLDQCLTQTIAGNTLTMLPDVNTYMTQMSIATKES</sequence>
<proteinExistence type="predicted"/>
<dbReference type="EMBL" id="PNBA02000010">
    <property type="protein sequence ID" value="KAG6411025.1"/>
    <property type="molecule type" value="Genomic_DNA"/>
</dbReference>
<name>A0A8X8XCI1_SALSN</name>
<comment type="caution">
    <text evidence="1">The sequence shown here is derived from an EMBL/GenBank/DDBJ whole genome shotgun (WGS) entry which is preliminary data.</text>
</comment>
<accession>A0A8X8XCI1</accession>
<evidence type="ECO:0000313" key="1">
    <source>
        <dbReference type="EMBL" id="KAG6411025.1"/>
    </source>
</evidence>
<dbReference type="Proteomes" id="UP000298416">
    <property type="component" value="Unassembled WGS sequence"/>
</dbReference>
<evidence type="ECO:0000313" key="2">
    <source>
        <dbReference type="Proteomes" id="UP000298416"/>
    </source>
</evidence>
<reference evidence="1" key="2">
    <citation type="submission" date="2020-08" db="EMBL/GenBank/DDBJ databases">
        <title>Plant Genome Project.</title>
        <authorList>
            <person name="Zhang R.-G."/>
        </authorList>
    </citation>
    <scope>NUCLEOTIDE SEQUENCE</scope>
    <source>
        <strain evidence="1">Huo1</strain>
        <tissue evidence="1">Leaf</tissue>
    </source>
</reference>
<dbReference type="AlphaFoldDB" id="A0A8X8XCI1"/>
<reference evidence="1" key="1">
    <citation type="submission" date="2018-01" db="EMBL/GenBank/DDBJ databases">
        <authorList>
            <person name="Mao J.F."/>
        </authorList>
    </citation>
    <scope>NUCLEOTIDE SEQUENCE</scope>
    <source>
        <strain evidence="1">Huo1</strain>
        <tissue evidence="1">Leaf</tissue>
    </source>
</reference>
<gene>
    <name evidence="1" type="ORF">SASPL_129099</name>
</gene>
<organism evidence="1">
    <name type="scientific">Salvia splendens</name>
    <name type="common">Scarlet sage</name>
    <dbReference type="NCBI Taxonomy" id="180675"/>
    <lineage>
        <taxon>Eukaryota</taxon>
        <taxon>Viridiplantae</taxon>
        <taxon>Streptophyta</taxon>
        <taxon>Embryophyta</taxon>
        <taxon>Tracheophyta</taxon>
        <taxon>Spermatophyta</taxon>
        <taxon>Magnoliopsida</taxon>
        <taxon>eudicotyledons</taxon>
        <taxon>Gunneridae</taxon>
        <taxon>Pentapetalae</taxon>
        <taxon>asterids</taxon>
        <taxon>lamiids</taxon>
        <taxon>Lamiales</taxon>
        <taxon>Lamiaceae</taxon>
        <taxon>Nepetoideae</taxon>
        <taxon>Mentheae</taxon>
        <taxon>Salviinae</taxon>
        <taxon>Salvia</taxon>
        <taxon>Salvia subgen. Calosphace</taxon>
        <taxon>core Calosphace</taxon>
    </lineage>
</organism>